<reference evidence="7" key="1">
    <citation type="journal article" date="2021" name="PeerJ">
        <title>Extensive microbial diversity within the chicken gut microbiome revealed by metagenomics and culture.</title>
        <authorList>
            <person name="Gilroy R."/>
            <person name="Ravi A."/>
            <person name="Getino M."/>
            <person name="Pursley I."/>
            <person name="Horton D.L."/>
            <person name="Alikhan N.F."/>
            <person name="Baker D."/>
            <person name="Gharbi K."/>
            <person name="Hall N."/>
            <person name="Watson M."/>
            <person name="Adriaenssens E.M."/>
            <person name="Foster-Nyarko E."/>
            <person name="Jarju S."/>
            <person name="Secka A."/>
            <person name="Antonio M."/>
            <person name="Oren A."/>
            <person name="Chaudhuri R.R."/>
            <person name="La Ragione R."/>
            <person name="Hildebrand F."/>
            <person name="Pallen M.J."/>
        </authorList>
    </citation>
    <scope>NUCLEOTIDE SEQUENCE</scope>
    <source>
        <strain evidence="7">Gambia16-554</strain>
    </source>
</reference>
<keyword evidence="2" id="KW-1003">Cell membrane</keyword>
<dbReference type="InterPro" id="IPR001123">
    <property type="entry name" value="LeuE-type"/>
</dbReference>
<proteinExistence type="predicted"/>
<gene>
    <name evidence="7" type="ORF">IAC04_03985</name>
</gene>
<dbReference type="EMBL" id="DXAW01000078">
    <property type="protein sequence ID" value="HIZ85632.1"/>
    <property type="molecule type" value="Genomic_DNA"/>
</dbReference>
<feature type="transmembrane region" description="Helical" evidence="6">
    <location>
        <begin position="39"/>
        <end position="67"/>
    </location>
</feature>
<evidence type="ECO:0000256" key="6">
    <source>
        <dbReference type="SAM" id="Phobius"/>
    </source>
</evidence>
<evidence type="ECO:0000313" key="8">
    <source>
        <dbReference type="Proteomes" id="UP000824115"/>
    </source>
</evidence>
<organism evidence="7 8">
    <name type="scientific">Candidatus Coprenecus stercoravium</name>
    <dbReference type="NCBI Taxonomy" id="2840735"/>
    <lineage>
        <taxon>Bacteria</taxon>
        <taxon>Pseudomonadati</taxon>
        <taxon>Bacteroidota</taxon>
        <taxon>Bacteroidia</taxon>
        <taxon>Bacteroidales</taxon>
        <taxon>Rikenellaceae</taxon>
        <taxon>Rikenellaceae incertae sedis</taxon>
        <taxon>Candidatus Coprenecus</taxon>
    </lineage>
</organism>
<dbReference type="PANTHER" id="PTHR30086">
    <property type="entry name" value="ARGININE EXPORTER PROTEIN ARGO"/>
    <property type="match status" value="1"/>
</dbReference>
<dbReference type="Proteomes" id="UP000824115">
    <property type="component" value="Unassembled WGS sequence"/>
</dbReference>
<evidence type="ECO:0000256" key="4">
    <source>
        <dbReference type="ARBA" id="ARBA00022989"/>
    </source>
</evidence>
<accession>A0A9D2GP37</accession>
<feature type="transmembrane region" description="Helical" evidence="6">
    <location>
        <begin position="6"/>
        <end position="27"/>
    </location>
</feature>
<evidence type="ECO:0000256" key="3">
    <source>
        <dbReference type="ARBA" id="ARBA00022692"/>
    </source>
</evidence>
<dbReference type="AlphaFoldDB" id="A0A9D2GP37"/>
<feature type="transmembrane region" description="Helical" evidence="6">
    <location>
        <begin position="73"/>
        <end position="91"/>
    </location>
</feature>
<dbReference type="GO" id="GO:0005886">
    <property type="term" value="C:plasma membrane"/>
    <property type="evidence" value="ECO:0007669"/>
    <property type="project" value="UniProtKB-SubCell"/>
</dbReference>
<reference evidence="7" key="2">
    <citation type="submission" date="2021-04" db="EMBL/GenBank/DDBJ databases">
        <authorList>
            <person name="Gilroy R."/>
        </authorList>
    </citation>
    <scope>NUCLEOTIDE SEQUENCE</scope>
    <source>
        <strain evidence="7">Gambia16-554</strain>
    </source>
</reference>
<comment type="subcellular location">
    <subcellularLocation>
        <location evidence="1">Cell membrane</location>
        <topology evidence="1">Multi-pass membrane protein</topology>
    </subcellularLocation>
</comment>
<keyword evidence="4 6" id="KW-1133">Transmembrane helix</keyword>
<comment type="caution">
    <text evidence="7">The sequence shown here is derived from an EMBL/GenBank/DDBJ whole genome shotgun (WGS) entry which is preliminary data.</text>
</comment>
<feature type="transmembrane region" description="Helical" evidence="6">
    <location>
        <begin position="187"/>
        <end position="210"/>
    </location>
</feature>
<dbReference type="GO" id="GO:0015171">
    <property type="term" value="F:amino acid transmembrane transporter activity"/>
    <property type="evidence" value="ECO:0007669"/>
    <property type="project" value="TreeGrafter"/>
</dbReference>
<protein>
    <submittedName>
        <fullName evidence="7">LysE family transporter</fullName>
    </submittedName>
</protein>
<evidence type="ECO:0000256" key="2">
    <source>
        <dbReference type="ARBA" id="ARBA00022475"/>
    </source>
</evidence>
<feature type="transmembrane region" description="Helical" evidence="6">
    <location>
        <begin position="154"/>
        <end position="175"/>
    </location>
</feature>
<keyword evidence="3 6" id="KW-0812">Transmembrane</keyword>
<dbReference type="PANTHER" id="PTHR30086:SF20">
    <property type="entry name" value="ARGININE EXPORTER PROTEIN ARGO-RELATED"/>
    <property type="match status" value="1"/>
</dbReference>
<evidence type="ECO:0000256" key="5">
    <source>
        <dbReference type="ARBA" id="ARBA00023136"/>
    </source>
</evidence>
<dbReference type="Pfam" id="PF01810">
    <property type="entry name" value="LysE"/>
    <property type="match status" value="1"/>
</dbReference>
<feature type="transmembrane region" description="Helical" evidence="6">
    <location>
        <begin position="120"/>
        <end position="142"/>
    </location>
</feature>
<evidence type="ECO:0000313" key="7">
    <source>
        <dbReference type="EMBL" id="HIZ85632.1"/>
    </source>
</evidence>
<evidence type="ECO:0000256" key="1">
    <source>
        <dbReference type="ARBA" id="ARBA00004651"/>
    </source>
</evidence>
<sequence>MIIGLIKGLIVGIIVSIPVGPLGLLCIPRTLARGRWSGLSVGLGGTASDTLYSALALFALSFISGFIEAHEHWVLLAGGLIICITGINLIVSRHKVRNPEVLGSKAVSPAKHTQEFLNGFLISVTNPGTLVCMLWLFTFIGIDTDRVNVMLCEWTGVALGSGGTWFLTTWLISIFRDRITLGQLRILTRISGSAILLIGLSSIIKSISYFPTF</sequence>
<keyword evidence="5 6" id="KW-0472">Membrane</keyword>
<name>A0A9D2GP37_9BACT</name>